<reference evidence="1" key="1">
    <citation type="submission" date="2020-08" db="EMBL/GenBank/DDBJ databases">
        <title>Multicomponent nature underlies the extraordinary mechanical properties of spider dragline silk.</title>
        <authorList>
            <person name="Kono N."/>
            <person name="Nakamura H."/>
            <person name="Mori M."/>
            <person name="Yoshida Y."/>
            <person name="Ohtoshi R."/>
            <person name="Malay A.D."/>
            <person name="Moran D.A.P."/>
            <person name="Tomita M."/>
            <person name="Numata K."/>
            <person name="Arakawa K."/>
        </authorList>
    </citation>
    <scope>NUCLEOTIDE SEQUENCE</scope>
</reference>
<evidence type="ECO:0000313" key="2">
    <source>
        <dbReference type="EMBL" id="GFT39272.1"/>
    </source>
</evidence>
<feature type="non-terminal residue" evidence="1">
    <location>
        <position position="1"/>
    </location>
</feature>
<keyword evidence="3" id="KW-1185">Reference proteome</keyword>
<evidence type="ECO:0000313" key="3">
    <source>
        <dbReference type="Proteomes" id="UP000887013"/>
    </source>
</evidence>
<sequence length="8" mass="978">MIFCKIHS</sequence>
<gene>
    <name evidence="2" type="ORF">NPIL_118891</name>
    <name evidence="1" type="ORF">NPIL_662221</name>
</gene>
<dbReference type="EMBL" id="BMAW01014528">
    <property type="protein sequence ID" value="GFT39272.1"/>
    <property type="molecule type" value="Genomic_DNA"/>
</dbReference>
<protein>
    <submittedName>
        <fullName evidence="1">Uncharacterized protein</fullName>
    </submittedName>
</protein>
<proteinExistence type="predicted"/>
<dbReference type="EMBL" id="BMAW01006966">
    <property type="protein sequence ID" value="GFT01539.1"/>
    <property type="molecule type" value="Genomic_DNA"/>
</dbReference>
<evidence type="ECO:0000313" key="1">
    <source>
        <dbReference type="EMBL" id="GFT01539.1"/>
    </source>
</evidence>
<dbReference type="Proteomes" id="UP000887013">
    <property type="component" value="Unassembled WGS sequence"/>
</dbReference>
<comment type="caution">
    <text evidence="1">The sequence shown here is derived from an EMBL/GenBank/DDBJ whole genome shotgun (WGS) entry which is preliminary data.</text>
</comment>
<name>A0A8X6N9R7_NEPPI</name>
<accession>A0A8X6N9R7</accession>
<organism evidence="1 3">
    <name type="scientific">Nephila pilipes</name>
    <name type="common">Giant wood spider</name>
    <name type="synonym">Nephila maculata</name>
    <dbReference type="NCBI Taxonomy" id="299642"/>
    <lineage>
        <taxon>Eukaryota</taxon>
        <taxon>Metazoa</taxon>
        <taxon>Ecdysozoa</taxon>
        <taxon>Arthropoda</taxon>
        <taxon>Chelicerata</taxon>
        <taxon>Arachnida</taxon>
        <taxon>Araneae</taxon>
        <taxon>Araneomorphae</taxon>
        <taxon>Entelegynae</taxon>
        <taxon>Araneoidea</taxon>
        <taxon>Nephilidae</taxon>
        <taxon>Nephila</taxon>
    </lineage>
</organism>